<dbReference type="PANTHER" id="PTHR34069">
    <property type="entry name" value="3-OXOACYL-[ACYL-CARRIER-PROTEIN] SYNTHASE 3"/>
    <property type="match status" value="1"/>
</dbReference>
<dbReference type="Pfam" id="PF08545">
    <property type="entry name" value="ACP_syn_III"/>
    <property type="match status" value="1"/>
</dbReference>
<dbReference type="RefSeq" id="WP_344574964.1">
    <property type="nucleotide sequence ID" value="NZ_BAAARK010000005.1"/>
</dbReference>
<evidence type="ECO:0000259" key="5">
    <source>
        <dbReference type="Pfam" id="PF08545"/>
    </source>
</evidence>
<dbReference type="Pfam" id="PF08541">
    <property type="entry name" value="ACP_syn_III_C"/>
    <property type="match status" value="1"/>
</dbReference>
<dbReference type="InterPro" id="IPR013747">
    <property type="entry name" value="ACP_syn_III_C"/>
</dbReference>
<dbReference type="NCBIfam" id="NF006829">
    <property type="entry name" value="PRK09352.1"/>
    <property type="match status" value="1"/>
</dbReference>
<dbReference type="InterPro" id="IPR016039">
    <property type="entry name" value="Thiolase-like"/>
</dbReference>
<name>A0ABP6E349_9ACTN</name>
<comment type="caution">
    <text evidence="6">The sequence shown here is derived from an EMBL/GenBank/DDBJ whole genome shotgun (WGS) entry which is preliminary data.</text>
</comment>
<reference evidence="7" key="1">
    <citation type="journal article" date="2019" name="Int. J. Syst. Evol. Microbiol.">
        <title>The Global Catalogue of Microorganisms (GCM) 10K type strain sequencing project: providing services to taxonomists for standard genome sequencing and annotation.</title>
        <authorList>
            <consortium name="The Broad Institute Genomics Platform"/>
            <consortium name="The Broad Institute Genome Sequencing Center for Infectious Disease"/>
            <person name="Wu L."/>
            <person name="Ma J."/>
        </authorList>
    </citation>
    <scope>NUCLEOTIDE SEQUENCE [LARGE SCALE GENOMIC DNA]</scope>
    <source>
        <strain evidence="7">JCM 16374</strain>
    </source>
</reference>
<dbReference type="Gene3D" id="3.40.47.10">
    <property type="match status" value="1"/>
</dbReference>
<evidence type="ECO:0000313" key="6">
    <source>
        <dbReference type="EMBL" id="GAA2656363.1"/>
    </source>
</evidence>
<dbReference type="EMBL" id="BAAARK010000005">
    <property type="protein sequence ID" value="GAA2656363.1"/>
    <property type="molecule type" value="Genomic_DNA"/>
</dbReference>
<proteinExistence type="predicted"/>
<feature type="domain" description="Beta-ketoacyl-[acyl-carrier-protein] synthase III C-terminal" evidence="4">
    <location>
        <begin position="225"/>
        <end position="314"/>
    </location>
</feature>
<dbReference type="CDD" id="cd00830">
    <property type="entry name" value="KAS_III"/>
    <property type="match status" value="1"/>
</dbReference>
<dbReference type="Proteomes" id="UP001500994">
    <property type="component" value="Unassembled WGS sequence"/>
</dbReference>
<evidence type="ECO:0000313" key="7">
    <source>
        <dbReference type="Proteomes" id="UP001500994"/>
    </source>
</evidence>
<organism evidence="6 7">
    <name type="scientific">Streptomyces lunalinharesii</name>
    <dbReference type="NCBI Taxonomy" id="333384"/>
    <lineage>
        <taxon>Bacteria</taxon>
        <taxon>Bacillati</taxon>
        <taxon>Actinomycetota</taxon>
        <taxon>Actinomycetes</taxon>
        <taxon>Kitasatosporales</taxon>
        <taxon>Streptomycetaceae</taxon>
        <taxon>Streptomyces</taxon>
    </lineage>
</organism>
<accession>A0ABP6E349</accession>
<dbReference type="InterPro" id="IPR013751">
    <property type="entry name" value="ACP_syn_III_N"/>
</dbReference>
<keyword evidence="3" id="KW-0012">Acyltransferase</keyword>
<keyword evidence="2" id="KW-0808">Transferase</keyword>
<protein>
    <submittedName>
        <fullName evidence="6">Ketoacyl-ACP synthase III</fullName>
    </submittedName>
</protein>
<dbReference type="PANTHER" id="PTHR34069:SF2">
    <property type="entry name" value="BETA-KETOACYL-[ACYL-CARRIER-PROTEIN] SYNTHASE III"/>
    <property type="match status" value="1"/>
</dbReference>
<keyword evidence="1" id="KW-0963">Cytoplasm</keyword>
<evidence type="ECO:0000256" key="2">
    <source>
        <dbReference type="ARBA" id="ARBA00022679"/>
    </source>
</evidence>
<gene>
    <name evidence="6" type="ORF">GCM10009864_22930</name>
</gene>
<evidence type="ECO:0000256" key="3">
    <source>
        <dbReference type="ARBA" id="ARBA00023315"/>
    </source>
</evidence>
<keyword evidence="7" id="KW-1185">Reference proteome</keyword>
<evidence type="ECO:0000259" key="4">
    <source>
        <dbReference type="Pfam" id="PF08541"/>
    </source>
</evidence>
<feature type="domain" description="Beta-ketoacyl-[acyl-carrier-protein] synthase III N-terminal" evidence="5">
    <location>
        <begin position="107"/>
        <end position="187"/>
    </location>
</feature>
<evidence type="ECO:0000256" key="1">
    <source>
        <dbReference type="ARBA" id="ARBA00022490"/>
    </source>
</evidence>
<dbReference type="SUPFAM" id="SSF53901">
    <property type="entry name" value="Thiolase-like"/>
    <property type="match status" value="1"/>
</dbReference>
<sequence length="325" mass="33608">MTSTTAVLCALGTCLPSRIVTNTELASRLNTRPEWIHTRTGIRERHILTPGTTIADLGEAAARNALTAATVPHADAVLVTTSTAPRPCPALAPELAHRLGLTGAIAYDLNSACSGFIAAAATALGLILSDLADSVLVVCTEAPSTIIDPTDRTTTVVLADGAAAALFRRGTRTEPGALLALDLGSDGRHCELIACQGPEGYLHMDGLAVYELAPSVMAASTRRVLAATGWTTADLDTYVPHQANQRIIDNVVRELALDAGKAVYDIALVGNTSAASIPLALAHASQHGRPAPGHRTVVSAVGAGFAWGSAALIWPDHLTSKESLV</sequence>